<gene>
    <name evidence="2" type="ORF">QIS74_00590</name>
</gene>
<dbReference type="EMBL" id="JASAOK010000001">
    <property type="protein sequence ID" value="KAK6227035.1"/>
    <property type="molecule type" value="Genomic_DNA"/>
</dbReference>
<comment type="caution">
    <text evidence="2">The sequence shown here is derived from an EMBL/GenBank/DDBJ whole genome shotgun (WGS) entry which is preliminary data.</text>
</comment>
<accession>A0AAV9TW79</accession>
<name>A0AAV9TW79_9PEZI</name>
<feature type="compositionally biased region" description="Basic and acidic residues" evidence="1">
    <location>
        <begin position="117"/>
        <end position="135"/>
    </location>
</feature>
<feature type="region of interest" description="Disordered" evidence="1">
    <location>
        <begin position="105"/>
        <end position="135"/>
    </location>
</feature>
<sequence length="181" mass="19652">MIPKLHRAILFSSSPDPLSHIKSITGKLITEWHSVYPSGISAYSPSGRISFITAANDTTQADFRPREPTLPDQPGDSKDRWSLVAQRSLGVGGTYQISNVTCDGGPANVGPAGKGQGKGDESKDRRLPERRERRAVRHVDGKLVNTFEVAEDCSKHVLATDFGGTPQTVWPYRPPQAGVFA</sequence>
<proteinExistence type="predicted"/>
<evidence type="ECO:0000256" key="1">
    <source>
        <dbReference type="SAM" id="MobiDB-lite"/>
    </source>
</evidence>
<dbReference type="AlphaFoldDB" id="A0AAV9TW79"/>
<dbReference type="Proteomes" id="UP001327957">
    <property type="component" value="Unassembled WGS sequence"/>
</dbReference>
<evidence type="ECO:0000313" key="3">
    <source>
        <dbReference type="Proteomes" id="UP001327957"/>
    </source>
</evidence>
<organism evidence="2 3">
    <name type="scientific">Colletotrichum tabaci</name>
    <dbReference type="NCBI Taxonomy" id="1209068"/>
    <lineage>
        <taxon>Eukaryota</taxon>
        <taxon>Fungi</taxon>
        <taxon>Dikarya</taxon>
        <taxon>Ascomycota</taxon>
        <taxon>Pezizomycotina</taxon>
        <taxon>Sordariomycetes</taxon>
        <taxon>Hypocreomycetidae</taxon>
        <taxon>Glomerellales</taxon>
        <taxon>Glomerellaceae</taxon>
        <taxon>Colletotrichum</taxon>
        <taxon>Colletotrichum destructivum species complex</taxon>
    </lineage>
</organism>
<reference evidence="2 3" key="1">
    <citation type="submission" date="2023-04" db="EMBL/GenBank/DDBJ databases">
        <title>Colletotrichum tabacum stain YC1 causing leaf anthracnose on Nicotiana tabacum(L.) cv.</title>
        <authorList>
            <person name="Ji Z."/>
            <person name="Wang M."/>
            <person name="Zhang J."/>
            <person name="Wang N."/>
            <person name="Zhou Z."/>
        </authorList>
    </citation>
    <scope>NUCLEOTIDE SEQUENCE [LARGE SCALE GENOMIC DNA]</scope>
    <source>
        <strain evidence="2 3">YC1</strain>
    </source>
</reference>
<keyword evidence="3" id="KW-1185">Reference proteome</keyword>
<protein>
    <submittedName>
        <fullName evidence="2">Uncharacterized protein</fullName>
    </submittedName>
</protein>
<evidence type="ECO:0000313" key="2">
    <source>
        <dbReference type="EMBL" id="KAK6227035.1"/>
    </source>
</evidence>